<dbReference type="STRING" id="72359.L7JSP1"/>
<dbReference type="VEuPathDB" id="MicrosporidiaDB:THOM_2629"/>
<dbReference type="InterPro" id="IPR022043">
    <property type="entry name" value="CAF1A_DD"/>
</dbReference>
<dbReference type="HOGENOM" id="CLU_1267684_0_0_1"/>
<accession>L7JSP1</accession>
<keyword evidence="3" id="KW-1185">Reference proteome</keyword>
<dbReference type="Pfam" id="PF12253">
    <property type="entry name" value="CAF1A_dimeriz"/>
    <property type="match status" value="1"/>
</dbReference>
<evidence type="ECO:0000313" key="2">
    <source>
        <dbReference type="EMBL" id="ELQ74449.1"/>
    </source>
</evidence>
<organism evidence="2 3">
    <name type="scientific">Trachipleistophora hominis</name>
    <name type="common">Microsporidian parasite</name>
    <dbReference type="NCBI Taxonomy" id="72359"/>
    <lineage>
        <taxon>Eukaryota</taxon>
        <taxon>Fungi</taxon>
        <taxon>Fungi incertae sedis</taxon>
        <taxon>Microsporidia</taxon>
        <taxon>Pleistophoridae</taxon>
        <taxon>Trachipleistophora</taxon>
    </lineage>
</organism>
<gene>
    <name evidence="2" type="ORF">THOM_2629</name>
</gene>
<dbReference type="OrthoDB" id="2193302at2759"/>
<feature type="domain" description="Chromatin assembly factor 1 subunit A dimerization" evidence="1">
    <location>
        <begin position="110"/>
        <end position="174"/>
    </location>
</feature>
<reference evidence="2 3" key="1">
    <citation type="journal article" date="2012" name="PLoS Pathog.">
        <title>The genome of the obligate intracellular parasite Trachipleistophora hominis: new insights into microsporidian genome dynamics and reductive evolution.</title>
        <authorList>
            <person name="Heinz E."/>
            <person name="Williams T.A."/>
            <person name="Nakjang S."/>
            <person name="Noel C.J."/>
            <person name="Swan D.C."/>
            <person name="Goldberg A.V."/>
            <person name="Harris S.R."/>
            <person name="Weinmaier T."/>
            <person name="Markert S."/>
            <person name="Becher D."/>
            <person name="Bernhardt J."/>
            <person name="Dagan T."/>
            <person name="Hacker C."/>
            <person name="Lucocq J.M."/>
            <person name="Schweder T."/>
            <person name="Rattei T."/>
            <person name="Hall N."/>
            <person name="Hirt R.P."/>
            <person name="Embley T.M."/>
        </authorList>
    </citation>
    <scope>NUCLEOTIDE SEQUENCE [LARGE SCALE GENOMIC DNA]</scope>
</reference>
<proteinExistence type="predicted"/>
<dbReference type="EMBL" id="JH994040">
    <property type="protein sequence ID" value="ELQ74449.1"/>
    <property type="molecule type" value="Genomic_DNA"/>
</dbReference>
<dbReference type="AlphaFoldDB" id="L7JSP1"/>
<dbReference type="InParanoid" id="L7JSP1"/>
<evidence type="ECO:0000259" key="1">
    <source>
        <dbReference type="Pfam" id="PF12253"/>
    </source>
</evidence>
<name>L7JSP1_TRAHO</name>
<evidence type="ECO:0000313" key="3">
    <source>
        <dbReference type="Proteomes" id="UP000011185"/>
    </source>
</evidence>
<protein>
    <submittedName>
        <fullName evidence="2">Putative Chromatin assembly factor 1 subunit A protein</fullName>
    </submittedName>
</protein>
<dbReference type="Proteomes" id="UP000011185">
    <property type="component" value="Unassembled WGS sequence"/>
</dbReference>
<sequence length="218" mass="25677">MLQLKNLKRQGRTSKSTKKCMETASSVKIEDENNLTQDMEGIADKDVKRIKRPSVHSISNYIKREKIVEIKNKDDRKFLPIDFPPNTLIFQIGHTIKSVRKYQVGKKLTYVKFHDTIRPSFHTICTKYKTSNSVKRIPFVLNYDEDSDLLWNDDESGESINYATDSEEDMVEEDSFECSWIEEGEEYNTKKVDLSFRMIQPNMKICFLKDQKKYKFCD</sequence>